<dbReference type="Proteomes" id="UP000276133">
    <property type="component" value="Unassembled WGS sequence"/>
</dbReference>
<feature type="chain" id="PRO_5018143062" description="Secreted protein" evidence="1">
    <location>
        <begin position="21"/>
        <end position="84"/>
    </location>
</feature>
<name>A0A3M7RUZ3_BRAPC</name>
<feature type="signal peptide" evidence="1">
    <location>
        <begin position="1"/>
        <end position="20"/>
    </location>
</feature>
<dbReference type="AlphaFoldDB" id="A0A3M7RUZ3"/>
<protein>
    <recommendedName>
        <fullName evidence="4">Secreted protein</fullName>
    </recommendedName>
</protein>
<sequence>MNLIIIIIIKFLNLLQIILAKLSKNSLSLIVQEQSRFVLSWYITVNSALKVGLRFSCVVKPKLYTLTAVKLYAFMTIRNLKKSD</sequence>
<evidence type="ECO:0000313" key="2">
    <source>
        <dbReference type="EMBL" id="RNA27346.1"/>
    </source>
</evidence>
<organism evidence="2 3">
    <name type="scientific">Brachionus plicatilis</name>
    <name type="common">Marine rotifer</name>
    <name type="synonym">Brachionus muelleri</name>
    <dbReference type="NCBI Taxonomy" id="10195"/>
    <lineage>
        <taxon>Eukaryota</taxon>
        <taxon>Metazoa</taxon>
        <taxon>Spiralia</taxon>
        <taxon>Gnathifera</taxon>
        <taxon>Rotifera</taxon>
        <taxon>Eurotatoria</taxon>
        <taxon>Monogononta</taxon>
        <taxon>Pseudotrocha</taxon>
        <taxon>Ploima</taxon>
        <taxon>Brachionidae</taxon>
        <taxon>Brachionus</taxon>
    </lineage>
</organism>
<keyword evidence="3" id="KW-1185">Reference proteome</keyword>
<evidence type="ECO:0008006" key="4">
    <source>
        <dbReference type="Google" id="ProtNLM"/>
    </source>
</evidence>
<accession>A0A3M7RUZ3</accession>
<keyword evidence="1" id="KW-0732">Signal</keyword>
<dbReference type="EMBL" id="REGN01002558">
    <property type="protein sequence ID" value="RNA27346.1"/>
    <property type="molecule type" value="Genomic_DNA"/>
</dbReference>
<evidence type="ECO:0000256" key="1">
    <source>
        <dbReference type="SAM" id="SignalP"/>
    </source>
</evidence>
<comment type="caution">
    <text evidence="2">The sequence shown here is derived from an EMBL/GenBank/DDBJ whole genome shotgun (WGS) entry which is preliminary data.</text>
</comment>
<proteinExistence type="predicted"/>
<reference evidence="2 3" key="1">
    <citation type="journal article" date="2018" name="Sci. Rep.">
        <title>Genomic signatures of local adaptation to the degree of environmental predictability in rotifers.</title>
        <authorList>
            <person name="Franch-Gras L."/>
            <person name="Hahn C."/>
            <person name="Garcia-Roger E.M."/>
            <person name="Carmona M.J."/>
            <person name="Serra M."/>
            <person name="Gomez A."/>
        </authorList>
    </citation>
    <scope>NUCLEOTIDE SEQUENCE [LARGE SCALE GENOMIC DNA]</scope>
    <source>
        <strain evidence="2">HYR1</strain>
    </source>
</reference>
<evidence type="ECO:0000313" key="3">
    <source>
        <dbReference type="Proteomes" id="UP000276133"/>
    </source>
</evidence>
<gene>
    <name evidence="2" type="ORF">BpHYR1_018849</name>
</gene>